<feature type="region of interest" description="Disordered" evidence="1">
    <location>
        <begin position="1"/>
        <end position="155"/>
    </location>
</feature>
<dbReference type="PANTHER" id="PTHR12398">
    <property type="entry name" value="PROTEIN PHOSPHATASE INHIBITOR"/>
    <property type="match status" value="1"/>
</dbReference>
<evidence type="ECO:0000313" key="2">
    <source>
        <dbReference type="EMBL" id="WZN64358.1"/>
    </source>
</evidence>
<name>A0AAX4PDM7_9CHLO</name>
<feature type="compositionally biased region" description="Basic and acidic residues" evidence="1">
    <location>
        <begin position="15"/>
        <end position="39"/>
    </location>
</feature>
<protein>
    <submittedName>
        <fullName evidence="2">Protein phosphatase inhibitor IPP-2</fullName>
    </submittedName>
</protein>
<evidence type="ECO:0000313" key="3">
    <source>
        <dbReference type="Proteomes" id="UP001472866"/>
    </source>
</evidence>
<keyword evidence="2" id="KW-0650">Protein phosphatase inhibitor</keyword>
<dbReference type="GO" id="GO:0009966">
    <property type="term" value="P:regulation of signal transduction"/>
    <property type="evidence" value="ECO:0007669"/>
    <property type="project" value="InterPro"/>
</dbReference>
<accession>A0AAX4PDM7</accession>
<dbReference type="Pfam" id="PF04979">
    <property type="entry name" value="IPP-2"/>
    <property type="match status" value="1"/>
</dbReference>
<dbReference type="InterPro" id="IPR007062">
    <property type="entry name" value="PPI-2"/>
</dbReference>
<dbReference type="Proteomes" id="UP001472866">
    <property type="component" value="Chromosome 09"/>
</dbReference>
<feature type="compositionally biased region" description="Basic and acidic residues" evidence="1">
    <location>
        <begin position="140"/>
        <end position="155"/>
    </location>
</feature>
<dbReference type="GO" id="GO:0004864">
    <property type="term" value="F:protein phosphatase inhibitor activity"/>
    <property type="evidence" value="ECO:0007669"/>
    <property type="project" value="UniProtKB-KW"/>
</dbReference>
<gene>
    <name evidence="2" type="ORF">HKI87_09g59140</name>
</gene>
<dbReference type="EMBL" id="CP151509">
    <property type="protein sequence ID" value="WZN64358.1"/>
    <property type="molecule type" value="Genomic_DNA"/>
</dbReference>
<proteinExistence type="predicted"/>
<keyword evidence="3" id="KW-1185">Reference proteome</keyword>
<reference evidence="2 3" key="1">
    <citation type="submission" date="2024-03" db="EMBL/GenBank/DDBJ databases">
        <title>Complete genome sequence of the green alga Chloropicon roscoffensis RCC1871.</title>
        <authorList>
            <person name="Lemieux C."/>
            <person name="Pombert J.-F."/>
            <person name="Otis C."/>
            <person name="Turmel M."/>
        </authorList>
    </citation>
    <scope>NUCLEOTIDE SEQUENCE [LARGE SCALE GENOMIC DNA]</scope>
    <source>
        <strain evidence="2 3">RCC1871</strain>
    </source>
</reference>
<dbReference type="Gene3D" id="6.10.250.1050">
    <property type="match status" value="1"/>
</dbReference>
<sequence length="191" mass="21052">MARGGLSAVLGGGRKAKDSSERRVEWDEDNLRTHEESVLRGEYGTMKIDEPKTPFAAPGSPVVGTPEEEGLEKLYLSSREKPVATMTSSSQGGGPKTLDDLVGPDFSLDPETLPQTRFAPGEASGTKRNEAKGQVSLDGRYPEEKKKQKVFEEKRRSHYNMREALARSRALIEQELAELDDDGDEAMADRQ</sequence>
<evidence type="ECO:0000256" key="1">
    <source>
        <dbReference type="SAM" id="MobiDB-lite"/>
    </source>
</evidence>
<organism evidence="2 3">
    <name type="scientific">Chloropicon roscoffensis</name>
    <dbReference type="NCBI Taxonomy" id="1461544"/>
    <lineage>
        <taxon>Eukaryota</taxon>
        <taxon>Viridiplantae</taxon>
        <taxon>Chlorophyta</taxon>
        <taxon>Chloropicophyceae</taxon>
        <taxon>Chloropicales</taxon>
        <taxon>Chloropicaceae</taxon>
        <taxon>Chloropicon</taxon>
    </lineage>
</organism>
<dbReference type="PANTHER" id="PTHR12398:SF20">
    <property type="entry name" value="PROTEIN PHOSPHATASE 1 REGULATORY INHIBITOR SUBUNIT 2"/>
    <property type="match status" value="1"/>
</dbReference>
<dbReference type="AlphaFoldDB" id="A0AAX4PDM7"/>